<evidence type="ECO:0000313" key="2">
    <source>
        <dbReference type="EMBL" id="KUL28546.1"/>
    </source>
</evidence>
<accession>A0A101JKI7</accession>
<dbReference type="EMBL" id="LLZH01000288">
    <property type="protein sequence ID" value="KUL28546.1"/>
    <property type="molecule type" value="Genomic_DNA"/>
</dbReference>
<reference evidence="2 3" key="1">
    <citation type="submission" date="2015-10" db="EMBL/GenBank/DDBJ databases">
        <authorList>
            <person name="Gilbert D.G."/>
        </authorList>
    </citation>
    <scope>NUCLEOTIDE SEQUENCE [LARGE SCALE GENOMIC DNA]</scope>
    <source>
        <strain evidence="2 3">NRRL B-16712</strain>
    </source>
</reference>
<organism evidence="2 3">
    <name type="scientific">Actinoplanes awajinensis subsp. mycoplanecinus</name>
    <dbReference type="NCBI Taxonomy" id="135947"/>
    <lineage>
        <taxon>Bacteria</taxon>
        <taxon>Bacillati</taxon>
        <taxon>Actinomycetota</taxon>
        <taxon>Actinomycetes</taxon>
        <taxon>Micromonosporales</taxon>
        <taxon>Micromonosporaceae</taxon>
        <taxon>Actinoplanes</taxon>
    </lineage>
</organism>
<dbReference type="AlphaFoldDB" id="A0A101JKI7"/>
<dbReference type="Proteomes" id="UP000053244">
    <property type="component" value="Unassembled WGS sequence"/>
</dbReference>
<name>A0A101JKI7_9ACTN</name>
<feature type="domain" description="DUF7919" evidence="1">
    <location>
        <begin position="4"/>
        <end position="109"/>
    </location>
</feature>
<dbReference type="InterPro" id="IPR057679">
    <property type="entry name" value="DUF7919"/>
</dbReference>
<comment type="caution">
    <text evidence="2">The sequence shown here is derived from an EMBL/GenBank/DDBJ whole genome shotgun (WGS) entry which is preliminary data.</text>
</comment>
<proteinExistence type="predicted"/>
<sequence length="211" mass="23214">MEDLDLTPYTYLSAPLPMLTVGWLGPEYGVQGGTDAPLTAGELDQLRTRSRRIVSLCLGWHTCEFCLAADGNGEYHYYLPDGRIYAAPMMIVHYAEQHGYRPPPDLLEAPPPQWDRRAEQLCALLLDEAADVGWRAAAVEELGNWLDRRAFDALIQVMRAGGELLVLTGIDLGRALAGFVPLGYLDDLDPATLDPGVRHGIDLAQAEQNGR</sequence>
<evidence type="ECO:0000313" key="3">
    <source>
        <dbReference type="Proteomes" id="UP000053244"/>
    </source>
</evidence>
<dbReference type="Pfam" id="PF25535">
    <property type="entry name" value="DUF7919"/>
    <property type="match status" value="1"/>
</dbReference>
<gene>
    <name evidence="2" type="ORF">ADL15_31880</name>
</gene>
<dbReference type="RefSeq" id="WP_067698913.1">
    <property type="nucleotide sequence ID" value="NZ_LLZH01000288.1"/>
</dbReference>
<dbReference type="OrthoDB" id="5523878at2"/>
<evidence type="ECO:0000259" key="1">
    <source>
        <dbReference type="Pfam" id="PF25535"/>
    </source>
</evidence>
<protein>
    <recommendedName>
        <fullName evidence="1">DUF7919 domain-containing protein</fullName>
    </recommendedName>
</protein>
<keyword evidence="3" id="KW-1185">Reference proteome</keyword>